<keyword evidence="3" id="KW-1185">Reference proteome</keyword>
<dbReference type="EMBL" id="HG996473">
    <property type="protein sequence ID" value="CAG1855691.1"/>
    <property type="molecule type" value="Genomic_DNA"/>
</dbReference>
<protein>
    <submittedName>
        <fullName evidence="1">(wild Malaysian banana) hypothetical protein</fullName>
    </submittedName>
</protein>
<dbReference type="InParanoid" id="A0A804JSF7"/>
<name>A0A804JSF7_MUSAM</name>
<accession>A0A804JSF7</accession>
<dbReference type="EnsemblPlants" id="Ma07_t05330.1">
    <property type="protein sequence ID" value="Ma07_p05330.1"/>
    <property type="gene ID" value="Ma07_g05330"/>
</dbReference>
<dbReference type="Proteomes" id="UP000012960">
    <property type="component" value="Unplaced"/>
</dbReference>
<evidence type="ECO:0000313" key="2">
    <source>
        <dbReference type="EnsemblPlants" id="Ma07_p05330.1"/>
    </source>
</evidence>
<gene>
    <name evidence="1" type="ORF">GSMUA_49470.1</name>
</gene>
<reference evidence="2" key="2">
    <citation type="submission" date="2021-05" db="UniProtKB">
        <authorList>
            <consortium name="EnsemblPlants"/>
        </authorList>
    </citation>
    <scope>IDENTIFICATION</scope>
    <source>
        <strain evidence="2">subsp. malaccensis</strain>
    </source>
</reference>
<dbReference type="Gramene" id="Ma07_t05330.1">
    <property type="protein sequence ID" value="Ma07_p05330.1"/>
    <property type="gene ID" value="Ma07_g05330"/>
</dbReference>
<sequence>MLYAFLYQQSTFCTLKNCNSTKIVVVAIYQSKLNHTNSMYIVLSSISLKNKGSIRNPRYGDSAITKFSFYMVLQIVKIFSGWWLGTFEFTI</sequence>
<reference evidence="1" key="1">
    <citation type="submission" date="2021-03" db="EMBL/GenBank/DDBJ databases">
        <authorList>
            <consortium name="Genoscope - CEA"/>
            <person name="William W."/>
        </authorList>
    </citation>
    <scope>NUCLEOTIDE SEQUENCE</scope>
    <source>
        <strain evidence="1">Doubled-haploid Pahang</strain>
    </source>
</reference>
<evidence type="ECO:0000313" key="3">
    <source>
        <dbReference type="Proteomes" id="UP000012960"/>
    </source>
</evidence>
<proteinExistence type="predicted"/>
<evidence type="ECO:0000313" key="1">
    <source>
        <dbReference type="EMBL" id="CAG1855691.1"/>
    </source>
</evidence>
<organism evidence="2 3">
    <name type="scientific">Musa acuminata subsp. malaccensis</name>
    <name type="common">Wild banana</name>
    <name type="synonym">Musa malaccensis</name>
    <dbReference type="NCBI Taxonomy" id="214687"/>
    <lineage>
        <taxon>Eukaryota</taxon>
        <taxon>Viridiplantae</taxon>
        <taxon>Streptophyta</taxon>
        <taxon>Embryophyta</taxon>
        <taxon>Tracheophyta</taxon>
        <taxon>Spermatophyta</taxon>
        <taxon>Magnoliopsida</taxon>
        <taxon>Liliopsida</taxon>
        <taxon>Zingiberales</taxon>
        <taxon>Musaceae</taxon>
        <taxon>Musa</taxon>
    </lineage>
</organism>
<dbReference type="AlphaFoldDB" id="A0A804JSF7"/>